<feature type="compositionally biased region" description="Basic residues" evidence="1">
    <location>
        <begin position="1"/>
        <end position="13"/>
    </location>
</feature>
<gene>
    <name evidence="2" type="ORF">OOU_Y34scaffold00684g18</name>
</gene>
<feature type="compositionally biased region" description="Low complexity" evidence="1">
    <location>
        <begin position="149"/>
        <end position="165"/>
    </location>
</feature>
<proteinExistence type="predicted"/>
<dbReference type="AlphaFoldDB" id="A0AA97NT64"/>
<name>A0AA97NT64_PYRO3</name>
<dbReference type="Proteomes" id="UP000011086">
    <property type="component" value="Unassembled WGS sequence"/>
</dbReference>
<sequence>MPKSKMHTLRKLVSHVGPKRVEEPDDDLLMVGKSEVPVSPPDQPPTHLVQSMNNRPRNASPPSPRHSTHWHHTGHHSPPTSASGAKRTNSPPRTPPQSFRNADSLSLNGYRRSPAPEPIMEVDEVDDGMPLDGGAARASWSTSTRDMGDSPASSADAVDATVAEAPVEKSYRPIEATARRSSGNRKRTAGKKMYTAYDPDRVVNMQARAQLYTCVS</sequence>
<feature type="compositionally biased region" description="Basic residues" evidence="1">
    <location>
        <begin position="66"/>
        <end position="75"/>
    </location>
</feature>
<reference evidence="2" key="1">
    <citation type="journal article" date="2012" name="PLoS Genet.">
        <title>Comparative analysis of the genomes of two field isolates of the rice blast fungus Magnaporthe oryzae.</title>
        <authorList>
            <person name="Xue M."/>
            <person name="Yang J."/>
            <person name="Li Z."/>
            <person name="Hu S."/>
            <person name="Yao N."/>
            <person name="Dean R.A."/>
            <person name="Zhao W."/>
            <person name="Shen M."/>
            <person name="Zhang H."/>
            <person name="Li C."/>
            <person name="Liu L."/>
            <person name="Cao L."/>
            <person name="Xu X."/>
            <person name="Xing Y."/>
            <person name="Hsiang T."/>
            <person name="Zhang Z."/>
            <person name="Xu J.R."/>
            <person name="Peng Y.L."/>
        </authorList>
    </citation>
    <scope>NUCLEOTIDE SEQUENCE</scope>
    <source>
        <strain evidence="2">Y34</strain>
    </source>
</reference>
<feature type="region of interest" description="Disordered" evidence="1">
    <location>
        <begin position="1"/>
        <end position="193"/>
    </location>
</feature>
<accession>A0AA97NT64</accession>
<feature type="compositionally biased region" description="Polar residues" evidence="1">
    <location>
        <begin position="82"/>
        <end position="107"/>
    </location>
</feature>
<evidence type="ECO:0000313" key="2">
    <source>
        <dbReference type="EMBL" id="ELQ35878.1"/>
    </source>
</evidence>
<protein>
    <submittedName>
        <fullName evidence="2">Uncharacterized protein</fullName>
    </submittedName>
</protein>
<dbReference type="EMBL" id="JH793828">
    <property type="protein sequence ID" value="ELQ35878.1"/>
    <property type="molecule type" value="Genomic_DNA"/>
</dbReference>
<evidence type="ECO:0000256" key="1">
    <source>
        <dbReference type="SAM" id="MobiDB-lite"/>
    </source>
</evidence>
<organism evidence="2">
    <name type="scientific">Pyricularia oryzae (strain Y34)</name>
    <name type="common">Rice blast fungus</name>
    <name type="synonym">Magnaporthe oryzae</name>
    <dbReference type="NCBI Taxonomy" id="1143189"/>
    <lineage>
        <taxon>Eukaryota</taxon>
        <taxon>Fungi</taxon>
        <taxon>Dikarya</taxon>
        <taxon>Ascomycota</taxon>
        <taxon>Pezizomycotina</taxon>
        <taxon>Sordariomycetes</taxon>
        <taxon>Sordariomycetidae</taxon>
        <taxon>Magnaporthales</taxon>
        <taxon>Pyriculariaceae</taxon>
        <taxon>Pyricularia</taxon>
    </lineage>
</organism>
<feature type="compositionally biased region" description="Acidic residues" evidence="1">
    <location>
        <begin position="120"/>
        <end position="129"/>
    </location>
</feature>